<dbReference type="GO" id="GO:0005739">
    <property type="term" value="C:mitochondrion"/>
    <property type="evidence" value="ECO:0007669"/>
    <property type="project" value="UniProtKB-SubCell"/>
</dbReference>
<dbReference type="AlphaFoldDB" id="A0AAW0RVI8"/>
<sequence length="283" mass="29983">MGIKLTNYLQQSLGASYNSIMYCMRSPLARRQFLKLATRLPPLPHRSVAASPRWKSDKHSPEAEATPAEASALIYPAPATTQHDNLASFASYAERTGLDATSTVYVGTHYEYTVAASLARYGITLRRVGGARDRGTDLLGTWTLPDATGGSSSALRVLVQCKAGAGQRVGPQHMRELEGARAGAPPGWRGDDVLAVLACERAATKGVREALGRSRWPMAYVFCEGGGGGGGGGAVRQMLWNNKAEESGLAGLGVGTRHVGEGENEDTELVLTRKGRALPFVGG</sequence>
<evidence type="ECO:0000256" key="3">
    <source>
        <dbReference type="SAM" id="MobiDB-lite"/>
    </source>
</evidence>
<protein>
    <recommendedName>
        <fullName evidence="6">Required for respiratory growth protein 7, mitochondrial</fullName>
    </recommendedName>
</protein>
<evidence type="ECO:0000313" key="5">
    <source>
        <dbReference type="Proteomes" id="UP001397290"/>
    </source>
</evidence>
<dbReference type="PANTHER" id="PTHR28133">
    <property type="entry name" value="REQUIRED FOR RESPIRATORY GROWTH PROTEIN 7, MITOCHONDRIAL"/>
    <property type="match status" value="1"/>
</dbReference>
<comment type="caution">
    <text evidence="4">The sequence shown here is derived from an EMBL/GenBank/DDBJ whole genome shotgun (WGS) entry which is preliminary data.</text>
</comment>
<evidence type="ECO:0000313" key="4">
    <source>
        <dbReference type="EMBL" id="KAK8146333.1"/>
    </source>
</evidence>
<dbReference type="EMBL" id="JAAHCF010000217">
    <property type="protein sequence ID" value="KAK8146333.1"/>
    <property type="molecule type" value="Genomic_DNA"/>
</dbReference>
<evidence type="ECO:0008006" key="6">
    <source>
        <dbReference type="Google" id="ProtNLM"/>
    </source>
</evidence>
<name>A0AAW0RVI8_9HYPO</name>
<evidence type="ECO:0000256" key="1">
    <source>
        <dbReference type="ARBA" id="ARBA00004173"/>
    </source>
</evidence>
<dbReference type="PANTHER" id="PTHR28133:SF1">
    <property type="entry name" value="REQUIRED FOR RESPIRATORY GROWTH PROTEIN 7, MITOCHONDRIAL"/>
    <property type="match status" value="1"/>
</dbReference>
<keyword evidence="5" id="KW-1185">Reference proteome</keyword>
<comment type="subcellular location">
    <subcellularLocation>
        <location evidence="1">Mitochondrion</location>
    </subcellularLocation>
</comment>
<keyword evidence="2" id="KW-0496">Mitochondrion</keyword>
<organism evidence="4 5">
    <name type="scientific">Beauveria asiatica</name>
    <dbReference type="NCBI Taxonomy" id="1069075"/>
    <lineage>
        <taxon>Eukaryota</taxon>
        <taxon>Fungi</taxon>
        <taxon>Dikarya</taxon>
        <taxon>Ascomycota</taxon>
        <taxon>Pezizomycotina</taxon>
        <taxon>Sordariomycetes</taxon>
        <taxon>Hypocreomycetidae</taxon>
        <taxon>Hypocreales</taxon>
        <taxon>Cordycipitaceae</taxon>
        <taxon>Beauveria</taxon>
    </lineage>
</organism>
<feature type="region of interest" description="Disordered" evidence="3">
    <location>
        <begin position="47"/>
        <end position="68"/>
    </location>
</feature>
<dbReference type="Pfam" id="PF10356">
    <property type="entry name" value="RRG7"/>
    <property type="match status" value="2"/>
</dbReference>
<gene>
    <name evidence="4" type="ORF">G3M48_003241</name>
</gene>
<dbReference type="InterPro" id="IPR018828">
    <property type="entry name" value="RRG7"/>
</dbReference>
<accession>A0AAW0RVI8</accession>
<proteinExistence type="predicted"/>
<reference evidence="4 5" key="1">
    <citation type="submission" date="2020-02" db="EMBL/GenBank/DDBJ databases">
        <title>Comparative genomics of the hypocrealean fungal genus Beauvera.</title>
        <authorList>
            <person name="Showalter D.N."/>
            <person name="Bushley K.E."/>
            <person name="Rehner S.A."/>
        </authorList>
    </citation>
    <scope>NUCLEOTIDE SEQUENCE [LARGE SCALE GENOMIC DNA]</scope>
    <source>
        <strain evidence="4 5">ARSEF4384</strain>
    </source>
</reference>
<evidence type="ECO:0000256" key="2">
    <source>
        <dbReference type="ARBA" id="ARBA00023128"/>
    </source>
</evidence>
<dbReference type="Proteomes" id="UP001397290">
    <property type="component" value="Unassembled WGS sequence"/>
</dbReference>